<gene>
    <name evidence="3" type="ORF">GCM10025868_43380</name>
</gene>
<feature type="domain" description="GIY-YIG" evidence="2">
    <location>
        <begin position="59"/>
        <end position="141"/>
    </location>
</feature>
<proteinExistence type="predicted"/>
<dbReference type="InterPro" id="IPR000305">
    <property type="entry name" value="GIY-YIG_endonuc"/>
</dbReference>
<keyword evidence="4" id="KW-1185">Reference proteome</keyword>
<dbReference type="CDD" id="cd10434">
    <property type="entry name" value="GIY-YIG_UvrC_Cho"/>
    <property type="match status" value="1"/>
</dbReference>
<dbReference type="PROSITE" id="PS50164">
    <property type="entry name" value="GIY_YIG"/>
    <property type="match status" value="1"/>
</dbReference>
<evidence type="ECO:0000256" key="1">
    <source>
        <dbReference type="SAM" id="MobiDB-lite"/>
    </source>
</evidence>
<dbReference type="Proteomes" id="UP001157017">
    <property type="component" value="Unassembled WGS sequence"/>
</dbReference>
<feature type="compositionally biased region" description="Basic and acidic residues" evidence="1">
    <location>
        <begin position="145"/>
        <end position="155"/>
    </location>
</feature>
<dbReference type="SUPFAM" id="SSF82771">
    <property type="entry name" value="GIY-YIG endonuclease"/>
    <property type="match status" value="1"/>
</dbReference>
<dbReference type="EMBL" id="BSUZ01000001">
    <property type="protein sequence ID" value="GMA89088.1"/>
    <property type="molecule type" value="Genomic_DNA"/>
</dbReference>
<feature type="compositionally biased region" description="Basic residues" evidence="1">
    <location>
        <begin position="221"/>
        <end position="242"/>
    </location>
</feature>
<sequence>MTPDHRALHDAQATVDVLHALLERVGSLGVHSLEEPDDLHRPGVGRAAPQAVAGRGLPHAPGVYVFRGARDEVLYVGTSRDLRTRVRTYFTASEHRTRMGEMVGLAERVDPVVCETALEAQVREPAADRRAQAALQPPLAPPRARTVDRSTDEPYPRLSVVASVRDDGATYLGPFHGRRTAEPRGRRPARGLRAAPVHPADGSARWGRRLRAGRDGAVQRAVRHRRRRRHPRRRRGAVRRGRAPGPPGHVRRLPRA</sequence>
<dbReference type="InterPro" id="IPR047296">
    <property type="entry name" value="GIY-YIG_UvrC_Cho"/>
</dbReference>
<feature type="region of interest" description="Disordered" evidence="1">
    <location>
        <begin position="124"/>
        <end position="155"/>
    </location>
</feature>
<evidence type="ECO:0000259" key="2">
    <source>
        <dbReference type="PROSITE" id="PS50164"/>
    </source>
</evidence>
<dbReference type="InterPro" id="IPR050066">
    <property type="entry name" value="UvrABC_protein_C"/>
</dbReference>
<organism evidence="3 4">
    <name type="scientific">Angustibacter aerolatus</name>
    <dbReference type="NCBI Taxonomy" id="1162965"/>
    <lineage>
        <taxon>Bacteria</taxon>
        <taxon>Bacillati</taxon>
        <taxon>Actinomycetota</taxon>
        <taxon>Actinomycetes</taxon>
        <taxon>Kineosporiales</taxon>
        <taxon>Kineosporiaceae</taxon>
    </lineage>
</organism>
<feature type="region of interest" description="Disordered" evidence="1">
    <location>
        <begin position="170"/>
        <end position="256"/>
    </location>
</feature>
<dbReference type="Pfam" id="PF01541">
    <property type="entry name" value="GIY-YIG"/>
    <property type="match status" value="1"/>
</dbReference>
<accession>A0ABQ6JNY5</accession>
<protein>
    <recommendedName>
        <fullName evidence="2">GIY-YIG domain-containing protein</fullName>
    </recommendedName>
</protein>
<dbReference type="InterPro" id="IPR035901">
    <property type="entry name" value="GIY-YIG_endonuc_sf"/>
</dbReference>
<evidence type="ECO:0000313" key="4">
    <source>
        <dbReference type="Proteomes" id="UP001157017"/>
    </source>
</evidence>
<evidence type="ECO:0000313" key="3">
    <source>
        <dbReference type="EMBL" id="GMA89088.1"/>
    </source>
</evidence>
<dbReference type="Gene3D" id="3.40.1440.10">
    <property type="entry name" value="GIY-YIG endonuclease"/>
    <property type="match status" value="1"/>
</dbReference>
<reference evidence="4" key="1">
    <citation type="journal article" date="2019" name="Int. J. Syst. Evol. Microbiol.">
        <title>The Global Catalogue of Microorganisms (GCM) 10K type strain sequencing project: providing services to taxonomists for standard genome sequencing and annotation.</title>
        <authorList>
            <consortium name="The Broad Institute Genomics Platform"/>
            <consortium name="The Broad Institute Genome Sequencing Center for Infectious Disease"/>
            <person name="Wu L."/>
            <person name="Ma J."/>
        </authorList>
    </citation>
    <scope>NUCLEOTIDE SEQUENCE [LARGE SCALE GENOMIC DNA]</scope>
    <source>
        <strain evidence="4">NBRC 108730</strain>
    </source>
</reference>
<comment type="caution">
    <text evidence="3">The sequence shown here is derived from an EMBL/GenBank/DDBJ whole genome shotgun (WGS) entry which is preliminary data.</text>
</comment>
<dbReference type="PANTHER" id="PTHR30562">
    <property type="entry name" value="UVRC/OXIDOREDUCTASE"/>
    <property type="match status" value="1"/>
</dbReference>
<dbReference type="PANTHER" id="PTHR30562:SF1">
    <property type="entry name" value="UVRABC SYSTEM PROTEIN C"/>
    <property type="match status" value="1"/>
</dbReference>
<name>A0ABQ6JNY5_9ACTN</name>